<organism evidence="1 2">
    <name type="scientific">Rhizophagus irregularis (strain DAOM 197198w)</name>
    <name type="common">Glomus intraradices</name>
    <dbReference type="NCBI Taxonomy" id="1432141"/>
    <lineage>
        <taxon>Eukaryota</taxon>
        <taxon>Fungi</taxon>
        <taxon>Fungi incertae sedis</taxon>
        <taxon>Mucoromycota</taxon>
        <taxon>Glomeromycotina</taxon>
        <taxon>Glomeromycetes</taxon>
        <taxon>Glomerales</taxon>
        <taxon>Glomeraceae</taxon>
        <taxon>Rhizophagus</taxon>
    </lineage>
</organism>
<dbReference type="Proteomes" id="UP000022910">
    <property type="component" value="Unassembled WGS sequence"/>
</dbReference>
<evidence type="ECO:0000313" key="1">
    <source>
        <dbReference type="EMBL" id="EXX50830.1"/>
    </source>
</evidence>
<reference evidence="1 2" key="1">
    <citation type="submission" date="2014-02" db="EMBL/GenBank/DDBJ databases">
        <title>Single nucleus genome sequencing reveals high similarity among nuclei of an endomycorrhizal fungus.</title>
        <authorList>
            <person name="Lin K."/>
            <person name="Geurts R."/>
            <person name="Zhang Z."/>
            <person name="Limpens E."/>
            <person name="Saunders D.G."/>
            <person name="Mu D."/>
            <person name="Pang E."/>
            <person name="Cao H."/>
            <person name="Cha H."/>
            <person name="Lin T."/>
            <person name="Zhou Q."/>
            <person name="Shang Y."/>
            <person name="Li Y."/>
            <person name="Ivanov S."/>
            <person name="Sharma T."/>
            <person name="Velzen R.V."/>
            <person name="Ruijter N.D."/>
            <person name="Aanen D.K."/>
            <person name="Win J."/>
            <person name="Kamoun S."/>
            <person name="Bisseling T."/>
            <person name="Huang S."/>
        </authorList>
    </citation>
    <scope>NUCLEOTIDE SEQUENCE [LARGE SCALE GENOMIC DNA]</scope>
    <source>
        <strain evidence="2">DAOM197198w</strain>
    </source>
</reference>
<keyword evidence="2" id="KW-1185">Reference proteome</keyword>
<protein>
    <submittedName>
        <fullName evidence="1">Uncharacterized protein</fullName>
    </submittedName>
</protein>
<evidence type="ECO:0000313" key="2">
    <source>
        <dbReference type="Proteomes" id="UP000022910"/>
    </source>
</evidence>
<dbReference type="HOGENOM" id="CLU_088676_0_0_1"/>
<gene>
    <name evidence="1" type="ORF">RirG_267090</name>
</gene>
<comment type="caution">
    <text evidence="1">The sequence shown here is derived from an EMBL/GenBank/DDBJ whole genome shotgun (WGS) entry which is preliminary data.</text>
</comment>
<name>A0A015IAJ0_RHIIW</name>
<dbReference type="EMBL" id="JEMT01029766">
    <property type="protein sequence ID" value="EXX50830.1"/>
    <property type="molecule type" value="Genomic_DNA"/>
</dbReference>
<dbReference type="OrthoDB" id="2319706at2759"/>
<dbReference type="AlphaFoldDB" id="A0A015IAJ0"/>
<accession>A0A015IAJ0</accession>
<proteinExistence type="predicted"/>
<sequence>MEIERSELNSLKVRDFSLVVHFESGRYENERLLKDCEESLCDYNIVESTANFVSLKENNKRLIDLMETQKAIDEDLFILAEALLSKLENQEVLSNYRDWISYFNKFLRAELDANTWFKAQRAVYNKIANKLVNYAESEKEYILELEKALKNIKMTLYQYEVLILLKLKSNIEFHGDVRQTKTQAQDKLDSFPKDMQIFKNPLQQLFSSLDALMPYQQNK</sequence>